<reference evidence="2" key="2">
    <citation type="submission" date="2021-02" db="EMBL/GenBank/DDBJ databases">
        <authorList>
            <person name="Kimball J.A."/>
            <person name="Haas M.W."/>
            <person name="Macchietto M."/>
            <person name="Kono T."/>
            <person name="Duquette J."/>
            <person name="Shao M."/>
        </authorList>
    </citation>
    <scope>NUCLEOTIDE SEQUENCE</scope>
    <source>
        <tissue evidence="2">Fresh leaf tissue</tissue>
    </source>
</reference>
<proteinExistence type="predicted"/>
<reference evidence="2" key="1">
    <citation type="journal article" date="2021" name="bioRxiv">
        <title>Whole Genome Assembly and Annotation of Northern Wild Rice, Zizania palustris L., Supports a Whole Genome Duplication in the Zizania Genus.</title>
        <authorList>
            <person name="Haas M."/>
            <person name="Kono T."/>
            <person name="Macchietto M."/>
            <person name="Millas R."/>
            <person name="McGilp L."/>
            <person name="Shao M."/>
            <person name="Duquette J."/>
            <person name="Hirsch C.N."/>
            <person name="Kimball J."/>
        </authorList>
    </citation>
    <scope>NUCLEOTIDE SEQUENCE</scope>
    <source>
        <tissue evidence="2">Fresh leaf tissue</tissue>
    </source>
</reference>
<gene>
    <name evidence="2" type="ORF">GUJ93_ZPchr0009g1238</name>
</gene>
<evidence type="ECO:0000313" key="2">
    <source>
        <dbReference type="EMBL" id="KAG8050478.1"/>
    </source>
</evidence>
<keyword evidence="3" id="KW-1185">Reference proteome</keyword>
<feature type="region of interest" description="Disordered" evidence="1">
    <location>
        <begin position="62"/>
        <end position="86"/>
    </location>
</feature>
<organism evidence="2 3">
    <name type="scientific">Zizania palustris</name>
    <name type="common">Northern wild rice</name>
    <dbReference type="NCBI Taxonomy" id="103762"/>
    <lineage>
        <taxon>Eukaryota</taxon>
        <taxon>Viridiplantae</taxon>
        <taxon>Streptophyta</taxon>
        <taxon>Embryophyta</taxon>
        <taxon>Tracheophyta</taxon>
        <taxon>Spermatophyta</taxon>
        <taxon>Magnoliopsida</taxon>
        <taxon>Liliopsida</taxon>
        <taxon>Poales</taxon>
        <taxon>Poaceae</taxon>
        <taxon>BOP clade</taxon>
        <taxon>Oryzoideae</taxon>
        <taxon>Oryzeae</taxon>
        <taxon>Zizaniinae</taxon>
        <taxon>Zizania</taxon>
    </lineage>
</organism>
<evidence type="ECO:0000256" key="1">
    <source>
        <dbReference type="SAM" id="MobiDB-lite"/>
    </source>
</evidence>
<comment type="caution">
    <text evidence="2">The sequence shown here is derived from an EMBL/GenBank/DDBJ whole genome shotgun (WGS) entry which is preliminary data.</text>
</comment>
<dbReference type="EMBL" id="JAAALK010000289">
    <property type="protein sequence ID" value="KAG8050478.1"/>
    <property type="molecule type" value="Genomic_DNA"/>
</dbReference>
<evidence type="ECO:0000313" key="3">
    <source>
        <dbReference type="Proteomes" id="UP000729402"/>
    </source>
</evidence>
<name>A0A8J5VKH6_ZIZPA</name>
<sequence length="86" mass="9466">MFARRRRARLVGSAHQLVEREDARARWTRPGRVASCVPGANLAWPAVRARVARSMAVGIRRAGGRRGFQVPSPPLPSGLRNKSDLP</sequence>
<dbReference type="AlphaFoldDB" id="A0A8J5VKH6"/>
<dbReference type="Proteomes" id="UP000729402">
    <property type="component" value="Unassembled WGS sequence"/>
</dbReference>
<protein>
    <submittedName>
        <fullName evidence="2">Uncharacterized protein</fullName>
    </submittedName>
</protein>
<accession>A0A8J5VKH6</accession>